<evidence type="ECO:0000256" key="10">
    <source>
        <dbReference type="ARBA" id="ARBA00023136"/>
    </source>
</evidence>
<keyword evidence="8 11" id="KW-1133">Transmembrane helix</keyword>
<keyword evidence="2 11" id="KW-1003">Cell membrane</keyword>
<gene>
    <name evidence="11 13" type="primary">kdpC</name>
    <name evidence="12" type="ORF">AB447_221630</name>
    <name evidence="13" type="ORF">P8828_15785</name>
</gene>
<evidence type="ECO:0000256" key="8">
    <source>
        <dbReference type="ARBA" id="ARBA00022989"/>
    </source>
</evidence>
<protein>
    <recommendedName>
        <fullName evidence="11">Potassium-transporting ATPase KdpC subunit</fullName>
    </recommendedName>
    <alternativeName>
        <fullName evidence="11">ATP phosphohydrolase [potassium-transporting] C chain</fullName>
    </alternativeName>
    <alternativeName>
        <fullName evidence="11">Potassium-binding and translocating subunit C</fullName>
    </alternativeName>
    <alternativeName>
        <fullName evidence="11">Potassium-translocating ATPase C chain</fullName>
    </alternativeName>
</protein>
<keyword evidence="6 11" id="KW-0067">ATP-binding</keyword>
<dbReference type="InterPro" id="IPR003820">
    <property type="entry name" value="KdpC"/>
</dbReference>
<keyword evidence="7 11" id="KW-0630">Potassium</keyword>
<comment type="caution">
    <text evidence="12">The sequence shown here is derived from an EMBL/GenBank/DDBJ whole genome shotgun (WGS) entry which is preliminary data.</text>
</comment>
<evidence type="ECO:0000256" key="2">
    <source>
        <dbReference type="ARBA" id="ARBA00022475"/>
    </source>
</evidence>
<dbReference type="Proteomes" id="UP001341297">
    <property type="component" value="Unassembled WGS sequence"/>
</dbReference>
<evidence type="ECO:0000256" key="3">
    <source>
        <dbReference type="ARBA" id="ARBA00022538"/>
    </source>
</evidence>
<keyword evidence="12" id="KW-0378">Hydrolase</keyword>
<accession>A0A0T6BMN1</accession>
<dbReference type="GO" id="GO:0005886">
    <property type="term" value="C:plasma membrane"/>
    <property type="evidence" value="ECO:0007669"/>
    <property type="project" value="UniProtKB-SubCell"/>
</dbReference>
<evidence type="ECO:0000256" key="9">
    <source>
        <dbReference type="ARBA" id="ARBA00023065"/>
    </source>
</evidence>
<sequence length="187" mass="20288">MKEIGAMIRISLLLLIVCGLIYPLAVTGISQAVMPKKANGSLIYNRKGEVIGSELIGQQFTDPRFFNSRVSGIGYDAASSGSPNEAPSNPELFKRVKTSIAEWKKENPDVPVSKLPIDLITNSDSGLDPDISPAAAYAQIPRISRLTGISKAELEQLVDQHAEKASLFSEARVNVLLLNIDVKEKLK</sequence>
<dbReference type="RefSeq" id="WP_048355147.1">
    <property type="nucleotide sequence ID" value="NZ_CP023481.1"/>
</dbReference>
<dbReference type="OrthoDB" id="9809491at2"/>
<evidence type="ECO:0000256" key="11">
    <source>
        <dbReference type="HAMAP-Rule" id="MF_00276"/>
    </source>
</evidence>
<keyword evidence="10 11" id="KW-0472">Membrane</keyword>
<dbReference type="Proteomes" id="UP000036168">
    <property type="component" value="Unassembled WGS sequence"/>
</dbReference>
<comment type="function">
    <text evidence="11">Part of the high-affinity ATP-driven potassium transport (or Kdp) system, which catalyzes the hydrolysis of ATP coupled with the electrogenic transport of potassium into the cytoplasm. This subunit acts as a catalytic chaperone that increases the ATP-binding affinity of the ATP-hydrolyzing subunit KdpB by the formation of a transient KdpB/KdpC/ATP ternary complex.</text>
</comment>
<dbReference type="HAMAP" id="MF_00276">
    <property type="entry name" value="KdpC"/>
    <property type="match status" value="1"/>
</dbReference>
<evidence type="ECO:0000313" key="15">
    <source>
        <dbReference type="Proteomes" id="UP001341297"/>
    </source>
</evidence>
<dbReference type="NCBIfam" id="TIGR00681">
    <property type="entry name" value="kdpC"/>
    <property type="match status" value="1"/>
</dbReference>
<dbReference type="PANTHER" id="PTHR30042:SF2">
    <property type="entry name" value="POTASSIUM-TRANSPORTING ATPASE KDPC SUBUNIT"/>
    <property type="match status" value="1"/>
</dbReference>
<dbReference type="AlphaFoldDB" id="A0A0T6BMN1"/>
<evidence type="ECO:0000256" key="4">
    <source>
        <dbReference type="ARBA" id="ARBA00022692"/>
    </source>
</evidence>
<reference evidence="12 14" key="1">
    <citation type="journal article" date="2015" name="Int. J. Syst. Evol. Microbiol.">
        <title>Bacillus glycinifermentans sp. nov., isolated from fermented soybean paste.</title>
        <authorList>
            <person name="Kim S.J."/>
            <person name="Dunlap C.A."/>
            <person name="Kwon S.W."/>
            <person name="Rooney A.P."/>
        </authorList>
    </citation>
    <scope>NUCLEOTIDE SEQUENCE [LARGE SCALE GENOMIC DNA]</scope>
    <source>
        <strain evidence="12 14">GO-13</strain>
    </source>
</reference>
<reference evidence="13 15" key="3">
    <citation type="submission" date="2023-03" db="EMBL/GenBank/DDBJ databases">
        <title>Agriculturally important microbes genome sequencing.</title>
        <authorList>
            <person name="Dunlap C."/>
        </authorList>
    </citation>
    <scope>NUCLEOTIDE SEQUENCE [LARGE SCALE GENOMIC DNA]</scope>
    <source>
        <strain evidence="13 15">CBP-3203</strain>
    </source>
</reference>
<dbReference type="EMBL" id="LECW02000026">
    <property type="protein sequence ID" value="KRT92883.1"/>
    <property type="molecule type" value="Genomic_DNA"/>
</dbReference>
<comment type="similarity">
    <text evidence="11">Belongs to the KdpC family.</text>
</comment>
<evidence type="ECO:0000256" key="7">
    <source>
        <dbReference type="ARBA" id="ARBA00022958"/>
    </source>
</evidence>
<reference evidence="12" key="2">
    <citation type="submission" date="2015-10" db="EMBL/GenBank/DDBJ databases">
        <authorList>
            <person name="Gilbert D.G."/>
        </authorList>
    </citation>
    <scope>NUCLEOTIDE SEQUENCE</scope>
    <source>
        <strain evidence="12">GO-13</strain>
    </source>
</reference>
<dbReference type="GO" id="GO:0005524">
    <property type="term" value="F:ATP binding"/>
    <property type="evidence" value="ECO:0007669"/>
    <property type="project" value="UniProtKB-UniRule"/>
</dbReference>
<keyword evidence="4 11" id="KW-0812">Transmembrane</keyword>
<evidence type="ECO:0000256" key="5">
    <source>
        <dbReference type="ARBA" id="ARBA00022741"/>
    </source>
</evidence>
<evidence type="ECO:0000313" key="12">
    <source>
        <dbReference type="EMBL" id="KRT92883.1"/>
    </source>
</evidence>
<dbReference type="GO" id="GO:0016787">
    <property type="term" value="F:hydrolase activity"/>
    <property type="evidence" value="ECO:0007669"/>
    <property type="project" value="UniProtKB-KW"/>
</dbReference>
<dbReference type="STRING" id="1664069.BGLY_2339"/>
<evidence type="ECO:0000256" key="6">
    <source>
        <dbReference type="ARBA" id="ARBA00022840"/>
    </source>
</evidence>
<proteinExistence type="inferred from homology"/>
<keyword evidence="5 11" id="KW-0547">Nucleotide-binding</keyword>
<dbReference type="EMBL" id="JARRTL010000015">
    <property type="protein sequence ID" value="MEC0486254.1"/>
    <property type="molecule type" value="Genomic_DNA"/>
</dbReference>
<organism evidence="12 14">
    <name type="scientific">Bacillus glycinifermentans</name>
    <dbReference type="NCBI Taxonomy" id="1664069"/>
    <lineage>
        <taxon>Bacteria</taxon>
        <taxon>Bacillati</taxon>
        <taxon>Bacillota</taxon>
        <taxon>Bacilli</taxon>
        <taxon>Bacillales</taxon>
        <taxon>Bacillaceae</taxon>
        <taxon>Bacillus</taxon>
    </lineage>
</organism>
<evidence type="ECO:0000256" key="1">
    <source>
        <dbReference type="ARBA" id="ARBA00022448"/>
    </source>
</evidence>
<name>A0A0T6BMN1_9BACI</name>
<evidence type="ECO:0000313" key="13">
    <source>
        <dbReference type="EMBL" id="MEC0486254.1"/>
    </source>
</evidence>
<keyword evidence="3 11" id="KW-0633">Potassium transport</keyword>
<comment type="subcellular location">
    <subcellularLocation>
        <location evidence="11">Cell membrane</location>
        <topology evidence="11">Single-pass membrane protein</topology>
    </subcellularLocation>
</comment>
<comment type="subunit">
    <text evidence="11">The system is composed of three essential subunits: KdpA, KdpB and KdpC.</text>
</comment>
<dbReference type="GO" id="GO:0008556">
    <property type="term" value="F:P-type potassium transmembrane transporter activity"/>
    <property type="evidence" value="ECO:0007669"/>
    <property type="project" value="InterPro"/>
</dbReference>
<evidence type="ECO:0000313" key="14">
    <source>
        <dbReference type="Proteomes" id="UP000036168"/>
    </source>
</evidence>
<dbReference type="NCBIfam" id="NF001454">
    <property type="entry name" value="PRK00315.1"/>
    <property type="match status" value="1"/>
</dbReference>
<keyword evidence="15" id="KW-1185">Reference proteome</keyword>
<keyword evidence="9 11" id="KW-0406">Ion transport</keyword>
<dbReference type="Pfam" id="PF02669">
    <property type="entry name" value="KdpC"/>
    <property type="match status" value="1"/>
</dbReference>
<dbReference type="PANTHER" id="PTHR30042">
    <property type="entry name" value="POTASSIUM-TRANSPORTING ATPASE C CHAIN"/>
    <property type="match status" value="1"/>
</dbReference>
<keyword evidence="1 11" id="KW-0813">Transport</keyword>
<dbReference type="PIRSF" id="PIRSF001296">
    <property type="entry name" value="K_ATPase_KdpC"/>
    <property type="match status" value="1"/>
</dbReference>